<comment type="function">
    <text evidence="5">An accessory protein needed during the final step in the assembly of 30S ribosomal subunit, possibly for assembly of the head region. Essential for efficient processing of 16S rRNA. May be needed both before and after RbfA during the maturation of 16S rRNA. It has affinity for free ribosomal 30S subunits but not for 70S ribosomes.</text>
</comment>
<keyword evidence="9" id="KW-1185">Reference proteome</keyword>
<sequence length="197" mass="21551">MNTLPHDDDVAWPDDAVEVARVQDAWGIKGWLRVQPHAADPQALFSSRRWFLQPPAGKPRPAGAPALPRLLHVTLAKEHGDGVVASVREVVDRNGAEALKGARIFVSRASFPSTDDGEYYWVDLIGLEVVNREGEPLGTVAEMIDTGPHCVMRLEQASTDAAGKACTVERMIPFVAAYIDDVDLPGRRITADWGLDY</sequence>
<evidence type="ECO:0000313" key="9">
    <source>
        <dbReference type="Proteomes" id="UP001516061"/>
    </source>
</evidence>
<dbReference type="RefSeq" id="WP_173804758.1">
    <property type="nucleotide sequence ID" value="NZ_JABSNM010000005.1"/>
</dbReference>
<keyword evidence="4 5" id="KW-0143">Chaperone</keyword>
<proteinExistence type="inferred from homology"/>
<dbReference type="PANTHER" id="PTHR33692">
    <property type="entry name" value="RIBOSOME MATURATION FACTOR RIMM"/>
    <property type="match status" value="1"/>
</dbReference>
<dbReference type="SUPFAM" id="SSF50447">
    <property type="entry name" value="Translation proteins"/>
    <property type="match status" value="1"/>
</dbReference>
<dbReference type="Gene3D" id="2.30.30.240">
    <property type="entry name" value="PRC-barrel domain"/>
    <property type="match status" value="1"/>
</dbReference>
<evidence type="ECO:0000256" key="3">
    <source>
        <dbReference type="ARBA" id="ARBA00022552"/>
    </source>
</evidence>
<evidence type="ECO:0000256" key="4">
    <source>
        <dbReference type="ARBA" id="ARBA00023186"/>
    </source>
</evidence>
<evidence type="ECO:0000259" key="6">
    <source>
        <dbReference type="Pfam" id="PF01782"/>
    </source>
</evidence>
<keyword evidence="3 5" id="KW-0698">rRNA processing</keyword>
<dbReference type="Proteomes" id="UP001516061">
    <property type="component" value="Unassembled WGS sequence"/>
</dbReference>
<dbReference type="NCBIfam" id="TIGR02273">
    <property type="entry name" value="16S_RimM"/>
    <property type="match status" value="1"/>
</dbReference>
<dbReference type="InterPro" id="IPR009000">
    <property type="entry name" value="Transl_B-barrel_sf"/>
</dbReference>
<dbReference type="InterPro" id="IPR036976">
    <property type="entry name" value="RimM_N_sf"/>
</dbReference>
<reference evidence="8 9" key="1">
    <citation type="submission" date="2020-05" db="EMBL/GenBank/DDBJ databases">
        <title>Genomic Encyclopedia of Type Strains, Phase IV (KMG-V): Genome sequencing to study the core and pangenomes of soil and plant-associated prokaryotes.</title>
        <authorList>
            <person name="Whitman W."/>
        </authorList>
    </citation>
    <scope>NUCLEOTIDE SEQUENCE [LARGE SCALE GENOMIC DNA]</scope>
    <source>
        <strain evidence="8 9">C29</strain>
    </source>
</reference>
<keyword evidence="2 5" id="KW-0690">Ribosome biogenesis</keyword>
<gene>
    <name evidence="5" type="primary">rimM</name>
    <name evidence="8" type="ORF">HNQ01_001518</name>
</gene>
<feature type="domain" description="Ribosome maturation factor RimM PRC barrel" evidence="7">
    <location>
        <begin position="121"/>
        <end position="193"/>
    </location>
</feature>
<evidence type="ECO:0000256" key="5">
    <source>
        <dbReference type="HAMAP-Rule" id="MF_00014"/>
    </source>
</evidence>
<dbReference type="Pfam" id="PF01782">
    <property type="entry name" value="RimM"/>
    <property type="match status" value="1"/>
</dbReference>
<comment type="caution">
    <text evidence="8">The sequence shown here is derived from an EMBL/GenBank/DDBJ whole genome shotgun (WGS) entry which is preliminary data.</text>
</comment>
<keyword evidence="1 5" id="KW-0963">Cytoplasm</keyword>
<dbReference type="SUPFAM" id="SSF50346">
    <property type="entry name" value="PRC-barrel domain"/>
    <property type="match status" value="1"/>
</dbReference>
<dbReference type="PANTHER" id="PTHR33692:SF1">
    <property type="entry name" value="RIBOSOME MATURATION FACTOR RIMM"/>
    <property type="match status" value="1"/>
</dbReference>
<evidence type="ECO:0000256" key="2">
    <source>
        <dbReference type="ARBA" id="ARBA00022517"/>
    </source>
</evidence>
<accession>A0ABX2G0G7</accession>
<dbReference type="Pfam" id="PF24986">
    <property type="entry name" value="PRC_RimM"/>
    <property type="match status" value="1"/>
</dbReference>
<dbReference type="Gene3D" id="2.40.30.60">
    <property type="entry name" value="RimM"/>
    <property type="match status" value="1"/>
</dbReference>
<comment type="similarity">
    <text evidence="5">Belongs to the RimM family.</text>
</comment>
<evidence type="ECO:0000313" key="8">
    <source>
        <dbReference type="EMBL" id="NRT55788.1"/>
    </source>
</evidence>
<evidence type="ECO:0000256" key="1">
    <source>
        <dbReference type="ARBA" id="ARBA00022490"/>
    </source>
</evidence>
<comment type="subcellular location">
    <subcellularLocation>
        <location evidence="5">Cytoplasm</location>
    </subcellularLocation>
</comment>
<name>A0ABX2G0G7_9BURK</name>
<dbReference type="InterPro" id="IPR011033">
    <property type="entry name" value="PRC_barrel-like_sf"/>
</dbReference>
<evidence type="ECO:0000259" key="7">
    <source>
        <dbReference type="Pfam" id="PF24986"/>
    </source>
</evidence>
<feature type="domain" description="RimM N-terminal" evidence="6">
    <location>
        <begin position="19"/>
        <end position="109"/>
    </location>
</feature>
<comment type="subunit">
    <text evidence="5">Binds ribosomal protein uS19.</text>
</comment>
<comment type="domain">
    <text evidence="5">The PRC barrel domain binds ribosomal protein uS19.</text>
</comment>
<protein>
    <recommendedName>
        <fullName evidence="5">Ribosome maturation factor RimM</fullName>
    </recommendedName>
</protein>
<organism evidence="8 9">
    <name type="scientific">Sphaerotilus uruguayifluvii</name>
    <dbReference type="NCBI Taxonomy" id="2735897"/>
    <lineage>
        <taxon>Bacteria</taxon>
        <taxon>Pseudomonadati</taxon>
        <taxon>Pseudomonadota</taxon>
        <taxon>Betaproteobacteria</taxon>
        <taxon>Burkholderiales</taxon>
        <taxon>Sphaerotilaceae</taxon>
        <taxon>Sphaerotilus</taxon>
    </lineage>
</organism>
<dbReference type="InterPro" id="IPR002676">
    <property type="entry name" value="RimM_N"/>
</dbReference>
<dbReference type="HAMAP" id="MF_00014">
    <property type="entry name" value="Ribosome_mat_RimM"/>
    <property type="match status" value="1"/>
</dbReference>
<dbReference type="InterPro" id="IPR056792">
    <property type="entry name" value="PRC_RimM"/>
</dbReference>
<dbReference type="EMBL" id="JABSNM010000005">
    <property type="protein sequence ID" value="NRT55788.1"/>
    <property type="molecule type" value="Genomic_DNA"/>
</dbReference>
<dbReference type="InterPro" id="IPR011961">
    <property type="entry name" value="RimM"/>
</dbReference>